<protein>
    <submittedName>
        <fullName evidence="1">Uncharacterized protein</fullName>
    </submittedName>
</protein>
<proteinExistence type="predicted"/>
<name>A0A3G4ZPG8_9VIRU</name>
<evidence type="ECO:0000313" key="1">
    <source>
        <dbReference type="EMBL" id="AYV76780.1"/>
    </source>
</evidence>
<dbReference type="EMBL" id="MK071998">
    <property type="protein sequence ID" value="AYV76780.1"/>
    <property type="molecule type" value="Genomic_DNA"/>
</dbReference>
<organism evidence="1">
    <name type="scientific">Barrevirus sp</name>
    <dbReference type="NCBI Taxonomy" id="2487763"/>
    <lineage>
        <taxon>Viruses</taxon>
        <taxon>Varidnaviria</taxon>
        <taxon>Bamfordvirae</taxon>
        <taxon>Nucleocytoviricota</taxon>
        <taxon>Megaviricetes</taxon>
        <taxon>Imitervirales</taxon>
        <taxon>Mimiviridae</taxon>
        <taxon>Klosneuvirinae</taxon>
    </lineage>
</organism>
<sequence>MIVSFVSLYYRSGAGQQNSIAIVIPEQGITIDEQFCWPTPVIYDHIIVLLYLRTGVGQQNSITIVIPEYRITIEEQFCWPTPVIYDSIIYITV</sequence>
<gene>
    <name evidence="1" type="ORF">Barrevirus1_2</name>
</gene>
<accession>A0A3G4ZPG8</accession>
<reference evidence="1" key="1">
    <citation type="submission" date="2018-10" db="EMBL/GenBank/DDBJ databases">
        <title>Hidden diversity of soil giant viruses.</title>
        <authorList>
            <person name="Schulz F."/>
            <person name="Alteio L."/>
            <person name="Goudeau D."/>
            <person name="Ryan E.M."/>
            <person name="Malmstrom R.R."/>
            <person name="Blanchard J."/>
            <person name="Woyke T."/>
        </authorList>
    </citation>
    <scope>NUCLEOTIDE SEQUENCE</scope>
    <source>
        <strain evidence="1">BAV1</strain>
    </source>
</reference>